<protein>
    <submittedName>
        <fullName evidence="1">Uncharacterized protein</fullName>
    </submittedName>
</protein>
<sequence length="222" mass="23980">MTEYRASRAERANAQRTSNGGANWAVPTVPVNNGPSATGNCSPADSASDDEQAGDEEDDPERSVTEALDEEHKCEDGGNCATPPDTDFSAEDLVTLVMDFTVTSGMPWTIVEKLMTFVYCLNSSADAPASALMQNRILYNGYFGCSYCLHPGKSVEGTVKYPVGITSVPDRTKEEVESDMVEAFRTGVNVRGIKGPSPLINLPGFDIVWSFSPDYMHLCCLV</sequence>
<evidence type="ECO:0000313" key="2">
    <source>
        <dbReference type="Proteomes" id="UP000805193"/>
    </source>
</evidence>
<organism evidence="1 2">
    <name type="scientific">Ixodes persulcatus</name>
    <name type="common">Taiga tick</name>
    <dbReference type="NCBI Taxonomy" id="34615"/>
    <lineage>
        <taxon>Eukaryota</taxon>
        <taxon>Metazoa</taxon>
        <taxon>Ecdysozoa</taxon>
        <taxon>Arthropoda</taxon>
        <taxon>Chelicerata</taxon>
        <taxon>Arachnida</taxon>
        <taxon>Acari</taxon>
        <taxon>Parasitiformes</taxon>
        <taxon>Ixodida</taxon>
        <taxon>Ixodoidea</taxon>
        <taxon>Ixodidae</taxon>
        <taxon>Ixodinae</taxon>
        <taxon>Ixodes</taxon>
    </lineage>
</organism>
<evidence type="ECO:0000313" key="1">
    <source>
        <dbReference type="EMBL" id="KAG0426594.1"/>
    </source>
</evidence>
<dbReference type="EMBL" id="JABSTQ010009702">
    <property type="protein sequence ID" value="KAG0426594.1"/>
    <property type="molecule type" value="Genomic_DNA"/>
</dbReference>
<proteinExistence type="predicted"/>
<name>A0AC60PZF8_IXOPE</name>
<keyword evidence="2" id="KW-1185">Reference proteome</keyword>
<reference evidence="1 2" key="1">
    <citation type="journal article" date="2020" name="Cell">
        <title>Large-Scale Comparative Analyses of Tick Genomes Elucidate Their Genetic Diversity and Vector Capacities.</title>
        <authorList>
            <consortium name="Tick Genome and Microbiome Consortium (TIGMIC)"/>
            <person name="Jia N."/>
            <person name="Wang J."/>
            <person name="Shi W."/>
            <person name="Du L."/>
            <person name="Sun Y."/>
            <person name="Zhan W."/>
            <person name="Jiang J.F."/>
            <person name="Wang Q."/>
            <person name="Zhang B."/>
            <person name="Ji P."/>
            <person name="Bell-Sakyi L."/>
            <person name="Cui X.M."/>
            <person name="Yuan T.T."/>
            <person name="Jiang B.G."/>
            <person name="Yang W.F."/>
            <person name="Lam T.T."/>
            <person name="Chang Q.C."/>
            <person name="Ding S.J."/>
            <person name="Wang X.J."/>
            <person name="Zhu J.G."/>
            <person name="Ruan X.D."/>
            <person name="Zhao L."/>
            <person name="Wei J.T."/>
            <person name="Ye R.Z."/>
            <person name="Que T.C."/>
            <person name="Du C.H."/>
            <person name="Zhou Y.H."/>
            <person name="Cheng J.X."/>
            <person name="Dai P.F."/>
            <person name="Guo W.B."/>
            <person name="Han X.H."/>
            <person name="Huang E.J."/>
            <person name="Li L.F."/>
            <person name="Wei W."/>
            <person name="Gao Y.C."/>
            <person name="Liu J.Z."/>
            <person name="Shao H.Z."/>
            <person name="Wang X."/>
            <person name="Wang C.C."/>
            <person name="Yang T.C."/>
            <person name="Huo Q.B."/>
            <person name="Li W."/>
            <person name="Chen H.Y."/>
            <person name="Chen S.E."/>
            <person name="Zhou L.G."/>
            <person name="Ni X.B."/>
            <person name="Tian J.H."/>
            <person name="Sheng Y."/>
            <person name="Liu T."/>
            <person name="Pan Y.S."/>
            <person name="Xia L.Y."/>
            <person name="Li J."/>
            <person name="Zhao F."/>
            <person name="Cao W.C."/>
        </authorList>
    </citation>
    <scope>NUCLEOTIDE SEQUENCE [LARGE SCALE GENOMIC DNA]</scope>
    <source>
        <strain evidence="1">Iper-2018</strain>
    </source>
</reference>
<accession>A0AC60PZF8</accession>
<dbReference type="Proteomes" id="UP000805193">
    <property type="component" value="Unassembled WGS sequence"/>
</dbReference>
<gene>
    <name evidence="1" type="ORF">HPB47_026298</name>
</gene>
<comment type="caution">
    <text evidence="1">The sequence shown here is derived from an EMBL/GenBank/DDBJ whole genome shotgun (WGS) entry which is preliminary data.</text>
</comment>